<evidence type="ECO:0000313" key="3">
    <source>
        <dbReference type="Proteomes" id="UP000316123"/>
    </source>
</evidence>
<protein>
    <submittedName>
        <fullName evidence="2">Uncharacterized protein</fullName>
    </submittedName>
</protein>
<accession>A0A9X9BQH3</accession>
<comment type="caution">
    <text evidence="2">The sequence shown here is derived from an EMBL/GenBank/DDBJ whole genome shotgun (WGS) entry which is preliminary data.</text>
</comment>
<dbReference type="RefSeq" id="WP_074847303.1">
    <property type="nucleotide sequence ID" value="NZ_FNSU01000003.1"/>
</dbReference>
<sequence length="150" mass="16819">MGAKEDLIAKLKNKVVEEMNEAQLAGEQHLLFATRLPALYASLESALDGIPNLAITREKISTDMDASYDSLVIRFIGKAVRLDPCQRGQDYGLLAKNLHIVDIFFTPDEDGSWVAMPRMERRTLLTGDSVIERLSALVDEDDDPSIKRWD</sequence>
<feature type="coiled-coil region" evidence="1">
    <location>
        <begin position="1"/>
        <end position="28"/>
    </location>
</feature>
<reference evidence="2 3" key="1">
    <citation type="submission" date="2019-06" db="EMBL/GenBank/DDBJ databases">
        <title>Pseudomonas bimorpha sp. nov. isolated from bovine raw milk and skim milk concentrate.</title>
        <authorList>
            <person name="Hofmann K."/>
            <person name="Huptas C."/>
            <person name="Doll E."/>
            <person name="Scherer S."/>
            <person name="Wenning M."/>
        </authorList>
    </citation>
    <scope>NUCLEOTIDE SEQUENCE [LARGE SCALE GENOMIC DNA]</scope>
    <source>
        <strain evidence="2 3">DSM 13124</strain>
    </source>
</reference>
<dbReference type="Proteomes" id="UP000316123">
    <property type="component" value="Unassembled WGS sequence"/>
</dbReference>
<gene>
    <name evidence="2" type="ORF">FIV41_17560</name>
</gene>
<proteinExistence type="predicted"/>
<keyword evidence="1" id="KW-0175">Coiled coil</keyword>
<evidence type="ECO:0000256" key="1">
    <source>
        <dbReference type="SAM" id="Coils"/>
    </source>
</evidence>
<name>A0A9X9BQH3_PSEMA</name>
<evidence type="ECO:0000313" key="2">
    <source>
        <dbReference type="EMBL" id="TWR58045.1"/>
    </source>
</evidence>
<dbReference type="AlphaFoldDB" id="A0A9X9BQH3"/>
<organism evidence="2 3">
    <name type="scientific">Pseudomonas marginalis</name>
    <name type="common">Pseudomonas panacis</name>
    <dbReference type="NCBI Taxonomy" id="298"/>
    <lineage>
        <taxon>Bacteria</taxon>
        <taxon>Pseudomonadati</taxon>
        <taxon>Pseudomonadota</taxon>
        <taxon>Gammaproteobacteria</taxon>
        <taxon>Pseudomonadales</taxon>
        <taxon>Pseudomonadaceae</taxon>
        <taxon>Pseudomonas</taxon>
    </lineage>
</organism>
<dbReference type="EMBL" id="VFEQ01000011">
    <property type="protein sequence ID" value="TWR58045.1"/>
    <property type="molecule type" value="Genomic_DNA"/>
</dbReference>